<sequence>MIIEQIKKYIQRFSAKGGIFKFLRAQLVSQIATWVDNLSAFGLKKLMDFSGIKFLSFFSYRIEAYVGATMVGQIFGGIVNCIINYRWTFKARSVKKKYMIIKFVLVWIGSLILNTIGTYQLTEALRRINWLSDKLGYRFDDIFIVAKLCVALFVGILWNYNMQCYFVYKNVDIKHLFQKRNR</sequence>
<feature type="transmembrane region" description="Helical" evidence="5">
    <location>
        <begin position="64"/>
        <end position="87"/>
    </location>
</feature>
<comment type="caution">
    <text evidence="7">The sequence shown here is derived from an EMBL/GenBank/DDBJ whole genome shotgun (WGS) entry which is preliminary data.</text>
</comment>
<dbReference type="Proteomes" id="UP000324575">
    <property type="component" value="Unassembled WGS sequence"/>
</dbReference>
<feature type="transmembrane region" description="Helical" evidence="5">
    <location>
        <begin position="142"/>
        <end position="160"/>
    </location>
</feature>
<evidence type="ECO:0000259" key="6">
    <source>
        <dbReference type="Pfam" id="PF04138"/>
    </source>
</evidence>
<name>A0A5M8P493_9BACT</name>
<evidence type="ECO:0000313" key="7">
    <source>
        <dbReference type="EMBL" id="KAA6303221.1"/>
    </source>
</evidence>
<keyword evidence="4 5" id="KW-0472">Membrane</keyword>
<accession>A0A5M8P493</accession>
<evidence type="ECO:0000256" key="1">
    <source>
        <dbReference type="ARBA" id="ARBA00004141"/>
    </source>
</evidence>
<feature type="transmembrane region" description="Helical" evidence="5">
    <location>
        <begin position="99"/>
        <end position="122"/>
    </location>
</feature>
<keyword evidence="2 5" id="KW-0812">Transmembrane</keyword>
<dbReference type="AlphaFoldDB" id="A0A5M8P493"/>
<dbReference type="GO" id="GO:0000271">
    <property type="term" value="P:polysaccharide biosynthetic process"/>
    <property type="evidence" value="ECO:0007669"/>
    <property type="project" value="InterPro"/>
</dbReference>
<dbReference type="InterPro" id="IPR007267">
    <property type="entry name" value="GtrA_DPMS_TM"/>
</dbReference>
<dbReference type="EMBL" id="SNRX01000002">
    <property type="protein sequence ID" value="KAA6303426.1"/>
    <property type="molecule type" value="Genomic_DNA"/>
</dbReference>
<evidence type="ECO:0000313" key="8">
    <source>
        <dbReference type="EMBL" id="KAA6303426.1"/>
    </source>
</evidence>
<organism evidence="7 9">
    <name type="scientific">Candidatus Ordinivivax streblomastigis</name>
    <dbReference type="NCBI Taxonomy" id="2540710"/>
    <lineage>
        <taxon>Bacteria</taxon>
        <taxon>Pseudomonadati</taxon>
        <taxon>Bacteroidota</taxon>
        <taxon>Bacteroidia</taxon>
        <taxon>Bacteroidales</taxon>
        <taxon>Candidatus Ordinivivax</taxon>
    </lineage>
</organism>
<protein>
    <recommendedName>
        <fullName evidence="6">GtrA/DPMS transmembrane domain-containing protein</fullName>
    </recommendedName>
</protein>
<comment type="subcellular location">
    <subcellularLocation>
        <location evidence="1">Membrane</location>
        <topology evidence="1">Multi-pass membrane protein</topology>
    </subcellularLocation>
</comment>
<proteinExistence type="predicted"/>
<evidence type="ECO:0000256" key="3">
    <source>
        <dbReference type="ARBA" id="ARBA00022989"/>
    </source>
</evidence>
<reference evidence="7 9" key="1">
    <citation type="submission" date="2019-03" db="EMBL/GenBank/DDBJ databases">
        <title>Single cell metagenomics reveals metabolic interactions within the superorganism composed of flagellate Streblomastix strix and complex community of Bacteroidetes bacteria on its surface.</title>
        <authorList>
            <person name="Treitli S.C."/>
            <person name="Kolisko M."/>
            <person name="Husnik F."/>
            <person name="Keeling P."/>
            <person name="Hampl V."/>
        </authorList>
    </citation>
    <scope>NUCLEOTIDE SEQUENCE [LARGE SCALE GENOMIC DNA]</scope>
    <source>
        <strain evidence="7">St1</strain>
    </source>
</reference>
<feature type="domain" description="GtrA/DPMS transmembrane" evidence="6">
    <location>
        <begin position="63"/>
        <end position="167"/>
    </location>
</feature>
<evidence type="ECO:0000256" key="2">
    <source>
        <dbReference type="ARBA" id="ARBA00022692"/>
    </source>
</evidence>
<evidence type="ECO:0000256" key="4">
    <source>
        <dbReference type="ARBA" id="ARBA00023136"/>
    </source>
</evidence>
<dbReference type="Pfam" id="PF04138">
    <property type="entry name" value="GtrA_DPMS_TM"/>
    <property type="match status" value="1"/>
</dbReference>
<gene>
    <name evidence="7" type="ORF">EZS26_000381</name>
    <name evidence="8" type="ORF">EZS26_000586</name>
</gene>
<keyword evidence="3 5" id="KW-1133">Transmembrane helix</keyword>
<dbReference type="EMBL" id="SNRX01000002">
    <property type="protein sequence ID" value="KAA6303221.1"/>
    <property type="molecule type" value="Genomic_DNA"/>
</dbReference>
<evidence type="ECO:0000313" key="9">
    <source>
        <dbReference type="Proteomes" id="UP000324575"/>
    </source>
</evidence>
<evidence type="ECO:0000256" key="5">
    <source>
        <dbReference type="SAM" id="Phobius"/>
    </source>
</evidence>
<dbReference type="GO" id="GO:0016020">
    <property type="term" value="C:membrane"/>
    <property type="evidence" value="ECO:0007669"/>
    <property type="project" value="UniProtKB-SubCell"/>
</dbReference>